<evidence type="ECO:0000313" key="8">
    <source>
        <dbReference type="EMBL" id="KPP92400.1"/>
    </source>
</evidence>
<name>A0A0P8ADV3_9RHOB</name>
<keyword evidence="10" id="KW-1185">Reference proteome</keyword>
<proteinExistence type="inferred from homology"/>
<dbReference type="Gene3D" id="3.40.190.10">
    <property type="entry name" value="Periplasmic binding protein-like II"/>
    <property type="match status" value="2"/>
</dbReference>
<dbReference type="SUPFAM" id="SSF53850">
    <property type="entry name" value="Periplasmic binding protein-like II"/>
    <property type="match status" value="1"/>
</dbReference>
<evidence type="ECO:0000313" key="7">
    <source>
        <dbReference type="EMBL" id="CUX79695.1"/>
    </source>
</evidence>
<dbReference type="AlphaFoldDB" id="A0A0P8ADV3"/>
<dbReference type="InterPro" id="IPR006059">
    <property type="entry name" value="SBP"/>
</dbReference>
<dbReference type="PIRSF" id="PIRSF019574">
    <property type="entry name" value="Periplasmic_polyamine_BP"/>
    <property type="match status" value="1"/>
</dbReference>
<evidence type="ECO:0000313" key="9">
    <source>
        <dbReference type="Proteomes" id="UP000050413"/>
    </source>
</evidence>
<comment type="function">
    <text evidence="5">Required for the activity of the bacterial periplasmic transport system of putrescine.</text>
</comment>
<dbReference type="OrthoDB" id="9769319at2"/>
<dbReference type="Proteomes" id="UP000050413">
    <property type="component" value="Unassembled WGS sequence"/>
</dbReference>
<keyword evidence="2 5" id="KW-0813">Transport</keyword>
<gene>
    <name evidence="8" type="primary">potF</name>
    <name evidence="7" type="ORF">Ga0058931_0381</name>
    <name evidence="8" type="ORF">HLUCCA05_08960</name>
</gene>
<dbReference type="CDD" id="cd13659">
    <property type="entry name" value="PBP2_PotF"/>
    <property type="match status" value="1"/>
</dbReference>
<feature type="signal peptide" evidence="6">
    <location>
        <begin position="1"/>
        <end position="21"/>
    </location>
</feature>
<evidence type="ECO:0000256" key="6">
    <source>
        <dbReference type="SAM" id="SignalP"/>
    </source>
</evidence>
<dbReference type="EMBL" id="LJSG01000012">
    <property type="protein sequence ID" value="KPP92400.1"/>
    <property type="molecule type" value="Genomic_DNA"/>
</dbReference>
<accession>A0A0P8ADV3</accession>
<comment type="similarity">
    <text evidence="5">Belongs to the bacterial solute-binding protein PotD/PotF family.</text>
</comment>
<dbReference type="STRING" id="1666912.Ga0058931_0381"/>
<dbReference type="GO" id="GO:0019808">
    <property type="term" value="F:polyamine binding"/>
    <property type="evidence" value="ECO:0007669"/>
    <property type="project" value="InterPro"/>
</dbReference>
<evidence type="ECO:0000313" key="10">
    <source>
        <dbReference type="Proteomes" id="UP000182045"/>
    </source>
</evidence>
<dbReference type="PANTHER" id="PTHR30222">
    <property type="entry name" value="SPERMIDINE/PUTRESCINE-BINDING PERIPLASMIC PROTEIN"/>
    <property type="match status" value="1"/>
</dbReference>
<comment type="caution">
    <text evidence="8">The sequence shown here is derived from an EMBL/GenBank/DDBJ whole genome shotgun (WGS) entry which is preliminary data.</text>
</comment>
<dbReference type="InterPro" id="IPR001188">
    <property type="entry name" value="Sperm_putr-bd"/>
</dbReference>
<organism evidence="8 9">
    <name type="scientific">Roseibaca calidilacus</name>
    <dbReference type="NCBI Taxonomy" id="1666912"/>
    <lineage>
        <taxon>Bacteria</taxon>
        <taxon>Pseudomonadati</taxon>
        <taxon>Pseudomonadota</taxon>
        <taxon>Alphaproteobacteria</taxon>
        <taxon>Rhodobacterales</taxon>
        <taxon>Paracoccaceae</taxon>
        <taxon>Roseinatronobacter</taxon>
    </lineage>
</organism>
<reference evidence="8 9" key="1">
    <citation type="submission" date="2015-09" db="EMBL/GenBank/DDBJ databases">
        <title>Identification and resolution of microdiversity through metagenomic sequencing of parallel consortia.</title>
        <authorList>
            <person name="Nelson W.C."/>
            <person name="Romine M.F."/>
            <person name="Lindemann S.R."/>
        </authorList>
    </citation>
    <scope>NUCLEOTIDE SEQUENCE [LARGE SCALE GENOMIC DNA]</scope>
    <source>
        <strain evidence="8">HL-91</strain>
    </source>
</reference>
<dbReference type="GO" id="GO:0042597">
    <property type="term" value="C:periplasmic space"/>
    <property type="evidence" value="ECO:0007669"/>
    <property type="project" value="UniProtKB-SubCell"/>
</dbReference>
<reference evidence="7 10" key="2">
    <citation type="submission" date="2016-01" db="EMBL/GenBank/DDBJ databases">
        <authorList>
            <person name="Varghese N."/>
        </authorList>
    </citation>
    <scope>NUCLEOTIDE SEQUENCE [LARGE SCALE GENOMIC DNA]</scope>
    <source>
        <strain evidence="7 10">HL-91</strain>
    </source>
</reference>
<evidence type="ECO:0000256" key="3">
    <source>
        <dbReference type="ARBA" id="ARBA00022729"/>
    </source>
</evidence>
<protein>
    <recommendedName>
        <fullName evidence="5">Putrescine-binding periplasmic protein</fullName>
    </recommendedName>
</protein>
<keyword evidence="4 5" id="KW-0574">Periplasm</keyword>
<evidence type="ECO:0000256" key="2">
    <source>
        <dbReference type="ARBA" id="ARBA00022448"/>
    </source>
</evidence>
<dbReference type="RefSeq" id="WP_082700051.1">
    <property type="nucleotide sequence ID" value="NZ_FBYC01000001.1"/>
</dbReference>
<dbReference type="PATRIC" id="fig|1666912.4.peg.934"/>
<dbReference type="GO" id="GO:0015846">
    <property type="term" value="P:polyamine transport"/>
    <property type="evidence" value="ECO:0007669"/>
    <property type="project" value="InterPro"/>
</dbReference>
<dbReference type="PRINTS" id="PR00909">
    <property type="entry name" value="SPERMDNBNDNG"/>
</dbReference>
<evidence type="ECO:0000256" key="4">
    <source>
        <dbReference type="ARBA" id="ARBA00022764"/>
    </source>
</evidence>
<dbReference type="Pfam" id="PF13416">
    <property type="entry name" value="SBP_bac_8"/>
    <property type="match status" value="1"/>
</dbReference>
<comment type="subcellular location">
    <subcellularLocation>
        <location evidence="1 5">Periplasm</location>
    </subcellularLocation>
</comment>
<feature type="chain" id="PRO_5010306871" description="Putrescine-binding periplasmic protein" evidence="6">
    <location>
        <begin position="22"/>
        <end position="362"/>
    </location>
</feature>
<dbReference type="PANTHER" id="PTHR30222:SF12">
    <property type="entry name" value="NORSPERMIDINE SENSOR"/>
    <property type="match status" value="1"/>
</dbReference>
<sequence>MTKLRFALSVAALGAASPAFAEGELRLFIWSDYITDAAIERFEAETGIDVSIDVYDSNETLEARLLAGSSGFDIVVPTGNFMARQIAAGVHQPLNKDLLPNMTNMDPALMERSARFDPNNEHSTIYMWGTTGIGYNIDAIAERLGADYEVNSWDLVFNPETAAKVADCGISFLDSADEMLPPALAYLGLNPESRETADLEAAAELLSSVREHVRYFHSSQYISDLANGETCVAVGFSGDVFQAAARAEEAGQGVNVWYAIPQEGAQVWFDMLVVPSDARNVENAHRFINYLMEPDVIAEITNYVWYANANRPSWPMVDEEITSDPAIFPTEDVMAKLFTSVTADSRTDRTMTRLWTTVRTGQ</sequence>
<keyword evidence="3 6" id="KW-0732">Signal</keyword>
<evidence type="ECO:0000256" key="5">
    <source>
        <dbReference type="PIRNR" id="PIRNR019574"/>
    </source>
</evidence>
<dbReference type="EMBL" id="FBYC01000001">
    <property type="protein sequence ID" value="CUX79695.1"/>
    <property type="molecule type" value="Genomic_DNA"/>
</dbReference>
<dbReference type="Proteomes" id="UP000182045">
    <property type="component" value="Unassembled WGS sequence"/>
</dbReference>
<evidence type="ECO:0000256" key="1">
    <source>
        <dbReference type="ARBA" id="ARBA00004418"/>
    </source>
</evidence>